<accession>A0AAF0EP83</accession>
<protein>
    <recommendedName>
        <fullName evidence="4">DUF1688-domain-containing protein</fullName>
    </recommendedName>
</protein>
<organism evidence="2 3">
    <name type="scientific">Malassezia nana</name>
    <dbReference type="NCBI Taxonomy" id="180528"/>
    <lineage>
        <taxon>Eukaryota</taxon>
        <taxon>Fungi</taxon>
        <taxon>Dikarya</taxon>
        <taxon>Basidiomycota</taxon>
        <taxon>Ustilaginomycotina</taxon>
        <taxon>Malasseziomycetes</taxon>
        <taxon>Malasseziales</taxon>
        <taxon>Malasseziaceae</taxon>
        <taxon>Malassezia</taxon>
    </lineage>
</organism>
<evidence type="ECO:0000313" key="2">
    <source>
        <dbReference type="EMBL" id="WFD28130.1"/>
    </source>
</evidence>
<evidence type="ECO:0000256" key="1">
    <source>
        <dbReference type="SAM" id="MobiDB-lite"/>
    </source>
</evidence>
<reference evidence="2" key="1">
    <citation type="submission" date="2023-03" db="EMBL/GenBank/DDBJ databases">
        <title>Mating type loci evolution in Malassezia.</title>
        <authorList>
            <person name="Coelho M.A."/>
        </authorList>
    </citation>
    <scope>NUCLEOTIDE SEQUENCE</scope>
    <source>
        <strain evidence="2">CBS 9557</strain>
    </source>
</reference>
<dbReference type="InterPro" id="IPR012469">
    <property type="entry name" value="DUF1688"/>
</dbReference>
<evidence type="ECO:0000313" key="3">
    <source>
        <dbReference type="Proteomes" id="UP001213623"/>
    </source>
</evidence>
<proteinExistence type="predicted"/>
<feature type="region of interest" description="Disordered" evidence="1">
    <location>
        <begin position="409"/>
        <end position="428"/>
    </location>
</feature>
<dbReference type="PANTHER" id="PTHR31687:SF3">
    <property type="entry name" value="PROTEIN URG3"/>
    <property type="match status" value="1"/>
</dbReference>
<sequence>MTYSALENLRELPKIRERCTLVFQLGLEDRMTYFRLCMDRMPAVVDYGQQIIARDHSGGIESIQSHGRWRHLDTQGVHGIRSLRTQWEKAVVEQTQCLVELLVVSVVLDARVGPTWSYSPEAEPGKSYTRSEVLAVASYYMFTSGLFNAEPAQPCRVDAVKLSQLSVAQIRHGFQADRVSNDMTGIEGRAELLQRLGTCVLEDTQGFFSSAHEPPHLGHVVDRILAQRRGDHVDLQAVWECLLHGLSSIWPNRIMLDGESLGDVWPCPALQASLPPSAPLKECYIPFHKLTQWMTYSVIEPLQTVLGLSIDGMNQLTGLPEYRNGGLLVDLGVLVPTTALYEASDTNDLVPCLPATYTAIVEWRALTVILLDCVHAALATRLGVTTEQLSLAQVLEAATWKAGREIARERRSADGGPPIRVLSDGTLF</sequence>
<keyword evidence="3" id="KW-1185">Reference proteome</keyword>
<dbReference type="EMBL" id="CP119896">
    <property type="protein sequence ID" value="WFD28130.1"/>
    <property type="molecule type" value="Genomic_DNA"/>
</dbReference>
<gene>
    <name evidence="2" type="ORF">MNAN1_003136</name>
</gene>
<dbReference type="PANTHER" id="PTHR31687">
    <property type="match status" value="1"/>
</dbReference>
<dbReference type="AlphaFoldDB" id="A0AAF0EP83"/>
<name>A0AAF0EP83_9BASI</name>
<evidence type="ECO:0008006" key="4">
    <source>
        <dbReference type="Google" id="ProtNLM"/>
    </source>
</evidence>
<dbReference type="Pfam" id="PF07958">
    <property type="entry name" value="DUF1688"/>
    <property type="match status" value="1"/>
</dbReference>
<dbReference type="Proteomes" id="UP001213623">
    <property type="component" value="Chromosome 5"/>
</dbReference>